<evidence type="ECO:0000256" key="1">
    <source>
        <dbReference type="SAM" id="Phobius"/>
    </source>
</evidence>
<feature type="transmembrane region" description="Helical" evidence="1">
    <location>
        <begin position="45"/>
        <end position="62"/>
    </location>
</feature>
<dbReference type="OrthoDB" id="9811121at2"/>
<dbReference type="Proteomes" id="UP000264006">
    <property type="component" value="Chromosome"/>
</dbReference>
<proteinExistence type="predicted"/>
<evidence type="ECO:0000313" key="3">
    <source>
        <dbReference type="Proteomes" id="UP000264006"/>
    </source>
</evidence>
<organism evidence="2 3">
    <name type="scientific">Euzebya pacifica</name>
    <dbReference type="NCBI Taxonomy" id="1608957"/>
    <lineage>
        <taxon>Bacteria</taxon>
        <taxon>Bacillati</taxon>
        <taxon>Actinomycetota</taxon>
        <taxon>Nitriliruptoria</taxon>
        <taxon>Euzebyales</taxon>
    </lineage>
</organism>
<gene>
    <name evidence="2" type="ORF">DVS28_a1342</name>
</gene>
<keyword evidence="1" id="KW-1133">Transmembrane helix</keyword>
<dbReference type="EMBL" id="CP031165">
    <property type="protein sequence ID" value="AXV06041.1"/>
    <property type="molecule type" value="Genomic_DNA"/>
</dbReference>
<dbReference type="AlphaFoldDB" id="A0A346XUZ4"/>
<keyword evidence="1" id="KW-0812">Transmembrane</keyword>
<dbReference type="KEGG" id="euz:DVS28_a1342"/>
<evidence type="ECO:0000313" key="2">
    <source>
        <dbReference type="EMBL" id="AXV06041.1"/>
    </source>
</evidence>
<keyword evidence="1" id="KW-0472">Membrane</keyword>
<name>A0A346XUZ4_9ACTN</name>
<sequence length="210" mass="23378">MTPELPHTLASRGDTGRLTAVPLVIAVFLGVLGLVFLAVPTSGTRATGVVLLAITAFLLWIWRRNKRITDRLEPGVVDVPSTVFFLGSRVPVRFRRLVKQGTTDTSDITARLVLREWVRYRQGTDTRTATEEVQSIPVEVARAWDGRHVIGEMLLEIPSFPPSFEASDNKVTWELHVDMTFTDGFTEDSVVPLWIVPAAQRSDLDRLGLS</sequence>
<accession>A0A346XUZ4</accession>
<dbReference type="RefSeq" id="WP_114590753.1">
    <property type="nucleotide sequence ID" value="NZ_CP031165.1"/>
</dbReference>
<protein>
    <submittedName>
        <fullName evidence="2">Uncharacterized protein</fullName>
    </submittedName>
</protein>
<reference evidence="2 3" key="1">
    <citation type="submission" date="2018-09" db="EMBL/GenBank/DDBJ databases">
        <title>Complete genome sequence of Euzebya sp. DY32-46 isolated from seawater of Pacific Ocean.</title>
        <authorList>
            <person name="Xu L."/>
            <person name="Wu Y.-H."/>
            <person name="Xu X.-W."/>
        </authorList>
    </citation>
    <scope>NUCLEOTIDE SEQUENCE [LARGE SCALE GENOMIC DNA]</scope>
    <source>
        <strain evidence="2 3">DY32-46</strain>
    </source>
</reference>
<keyword evidence="3" id="KW-1185">Reference proteome</keyword>
<feature type="transmembrane region" description="Helical" evidence="1">
    <location>
        <begin position="20"/>
        <end position="39"/>
    </location>
</feature>